<keyword evidence="2 3" id="KW-0560">Oxidoreductase</keyword>
<evidence type="ECO:0000313" key="4">
    <source>
        <dbReference type="Proteomes" id="UP001597338"/>
    </source>
</evidence>
<dbReference type="GO" id="GO:0047936">
    <property type="term" value="F:glucose 1-dehydrogenase [NAD(P)+] activity"/>
    <property type="evidence" value="ECO:0007669"/>
    <property type="project" value="UniProtKB-EC"/>
</dbReference>
<comment type="caution">
    <text evidence="3">The sequence shown here is derived from an EMBL/GenBank/DDBJ whole genome shotgun (WGS) entry which is preliminary data.</text>
</comment>
<dbReference type="PRINTS" id="PR00081">
    <property type="entry name" value="GDHRDH"/>
</dbReference>
<dbReference type="InterPro" id="IPR036291">
    <property type="entry name" value="NAD(P)-bd_dom_sf"/>
</dbReference>
<dbReference type="PANTHER" id="PTHR24321:SF8">
    <property type="entry name" value="ESTRADIOL 17-BETA-DEHYDROGENASE 8-RELATED"/>
    <property type="match status" value="1"/>
</dbReference>
<dbReference type="PROSITE" id="PS00061">
    <property type="entry name" value="ADH_SHORT"/>
    <property type="match status" value="1"/>
</dbReference>
<evidence type="ECO:0000256" key="2">
    <source>
        <dbReference type="ARBA" id="ARBA00023002"/>
    </source>
</evidence>
<accession>A0ABW4V417</accession>
<proteinExistence type="inferred from homology"/>
<dbReference type="Gene3D" id="3.40.50.720">
    <property type="entry name" value="NAD(P)-binding Rossmann-like Domain"/>
    <property type="match status" value="1"/>
</dbReference>
<sequence length="271" mass="28353">MQRFENKTVVVTGAGGGMGVSHVRAYHAEGANVVIADRDTERGAALATELGERAVHVALDITSESQWTAAVATAEERFGPVSVLVNNAGVQQSAALIEHQDVEAFRRTLEVNVTGQFLGIRAVTPSMRRGGGGAVVNISSTMGNVGTAYYAAYTASKWAVRGLTRSAALELGRDGIRVNSVHPGVVSTPLITSPVAEGERPIADLYSPEPFAVPRLGEPTELAQLVLFLTSADATFATGSEFVLDGGLLLGPALRYDTATETSNETTIEAA</sequence>
<dbReference type="EMBL" id="JBHUHF010000001">
    <property type="protein sequence ID" value="MFD2025516.1"/>
    <property type="molecule type" value="Genomic_DNA"/>
</dbReference>
<dbReference type="NCBIfam" id="NF005559">
    <property type="entry name" value="PRK07231.1"/>
    <property type="match status" value="1"/>
</dbReference>
<dbReference type="PRINTS" id="PR00080">
    <property type="entry name" value="SDRFAMILY"/>
</dbReference>
<comment type="similarity">
    <text evidence="1">Belongs to the short-chain dehydrogenases/reductases (SDR) family.</text>
</comment>
<dbReference type="Proteomes" id="UP001597338">
    <property type="component" value="Unassembled WGS sequence"/>
</dbReference>
<organism evidence="3 4">
    <name type="scientific">Promicromonospora aerolata</name>
    <dbReference type="NCBI Taxonomy" id="195749"/>
    <lineage>
        <taxon>Bacteria</taxon>
        <taxon>Bacillati</taxon>
        <taxon>Actinomycetota</taxon>
        <taxon>Actinomycetes</taxon>
        <taxon>Micrococcales</taxon>
        <taxon>Promicromonosporaceae</taxon>
        <taxon>Promicromonospora</taxon>
    </lineage>
</organism>
<dbReference type="PANTHER" id="PTHR24321">
    <property type="entry name" value="DEHYDROGENASES, SHORT CHAIN"/>
    <property type="match status" value="1"/>
</dbReference>
<reference evidence="4" key="1">
    <citation type="journal article" date="2019" name="Int. J. Syst. Evol. Microbiol.">
        <title>The Global Catalogue of Microorganisms (GCM) 10K type strain sequencing project: providing services to taxonomists for standard genome sequencing and annotation.</title>
        <authorList>
            <consortium name="The Broad Institute Genomics Platform"/>
            <consortium name="The Broad Institute Genome Sequencing Center for Infectious Disease"/>
            <person name="Wu L."/>
            <person name="Ma J."/>
        </authorList>
    </citation>
    <scope>NUCLEOTIDE SEQUENCE [LARGE SCALE GENOMIC DNA]</scope>
    <source>
        <strain evidence="4">CCM 7043</strain>
    </source>
</reference>
<name>A0ABW4V417_9MICO</name>
<dbReference type="RefSeq" id="WP_377197407.1">
    <property type="nucleotide sequence ID" value="NZ_JBHUHF010000001.1"/>
</dbReference>
<dbReference type="SUPFAM" id="SSF51735">
    <property type="entry name" value="NAD(P)-binding Rossmann-fold domains"/>
    <property type="match status" value="1"/>
</dbReference>
<dbReference type="InterPro" id="IPR002347">
    <property type="entry name" value="SDR_fam"/>
</dbReference>
<dbReference type="InterPro" id="IPR020904">
    <property type="entry name" value="Sc_DH/Rdtase_CS"/>
</dbReference>
<keyword evidence="4" id="KW-1185">Reference proteome</keyword>
<evidence type="ECO:0000256" key="1">
    <source>
        <dbReference type="ARBA" id="ARBA00006484"/>
    </source>
</evidence>
<evidence type="ECO:0000313" key="3">
    <source>
        <dbReference type="EMBL" id="MFD2025516.1"/>
    </source>
</evidence>
<dbReference type="Pfam" id="PF13561">
    <property type="entry name" value="adh_short_C2"/>
    <property type="match status" value="1"/>
</dbReference>
<gene>
    <name evidence="3" type="ORF">ACFSL2_08335</name>
</gene>
<protein>
    <submittedName>
        <fullName evidence="3">Glucose 1-dehydrogenase</fullName>
        <ecNumber evidence="3">1.1.1.47</ecNumber>
    </submittedName>
</protein>
<dbReference type="EC" id="1.1.1.47" evidence="3"/>